<protein>
    <submittedName>
        <fullName evidence="2">24146_t:CDS:1</fullName>
    </submittedName>
</protein>
<dbReference type="EMBL" id="CAJVQA010081712">
    <property type="protein sequence ID" value="CAG8837520.1"/>
    <property type="molecule type" value="Genomic_DNA"/>
</dbReference>
<feature type="compositionally biased region" description="Polar residues" evidence="1">
    <location>
        <begin position="27"/>
        <end position="36"/>
    </location>
</feature>
<evidence type="ECO:0000313" key="3">
    <source>
        <dbReference type="Proteomes" id="UP000789759"/>
    </source>
</evidence>
<name>A0A9N9PJ04_9GLOM</name>
<feature type="compositionally biased region" description="Basic residues" evidence="1">
    <location>
        <begin position="1"/>
        <end position="15"/>
    </location>
</feature>
<reference evidence="2" key="1">
    <citation type="submission" date="2021-06" db="EMBL/GenBank/DDBJ databases">
        <authorList>
            <person name="Kallberg Y."/>
            <person name="Tangrot J."/>
            <person name="Rosling A."/>
        </authorList>
    </citation>
    <scope>NUCLEOTIDE SEQUENCE</scope>
    <source>
        <strain evidence="2">FL966</strain>
    </source>
</reference>
<comment type="caution">
    <text evidence="2">The sequence shown here is derived from an EMBL/GenBank/DDBJ whole genome shotgun (WGS) entry which is preliminary data.</text>
</comment>
<evidence type="ECO:0000313" key="2">
    <source>
        <dbReference type="EMBL" id="CAG8837520.1"/>
    </source>
</evidence>
<feature type="compositionally biased region" description="Polar residues" evidence="1">
    <location>
        <begin position="48"/>
        <end position="66"/>
    </location>
</feature>
<proteinExistence type="predicted"/>
<dbReference type="Proteomes" id="UP000789759">
    <property type="component" value="Unassembled WGS sequence"/>
</dbReference>
<keyword evidence="3" id="KW-1185">Reference proteome</keyword>
<accession>A0A9N9PJ04</accession>
<dbReference type="AlphaFoldDB" id="A0A9N9PJ04"/>
<organism evidence="2 3">
    <name type="scientific">Cetraspora pellucida</name>
    <dbReference type="NCBI Taxonomy" id="1433469"/>
    <lineage>
        <taxon>Eukaryota</taxon>
        <taxon>Fungi</taxon>
        <taxon>Fungi incertae sedis</taxon>
        <taxon>Mucoromycota</taxon>
        <taxon>Glomeromycotina</taxon>
        <taxon>Glomeromycetes</taxon>
        <taxon>Diversisporales</taxon>
        <taxon>Gigasporaceae</taxon>
        <taxon>Cetraspora</taxon>
    </lineage>
</organism>
<gene>
    <name evidence="2" type="ORF">CPELLU_LOCUS21569</name>
</gene>
<feature type="region of interest" description="Disordered" evidence="1">
    <location>
        <begin position="1"/>
        <end position="41"/>
    </location>
</feature>
<evidence type="ECO:0000256" key="1">
    <source>
        <dbReference type="SAM" id="MobiDB-lite"/>
    </source>
</evidence>
<feature type="region of interest" description="Disordered" evidence="1">
    <location>
        <begin position="47"/>
        <end position="66"/>
    </location>
</feature>
<sequence>LLHIPHKGRQPKRYKSSREPSKKVRQGITTTLNNNQTDKEMQCKVQDVTENSNNDQINMLQDSEKR</sequence>
<feature type="non-terminal residue" evidence="2">
    <location>
        <position position="1"/>
    </location>
</feature>